<dbReference type="RefSeq" id="WP_172176503.1">
    <property type="nucleotide sequence ID" value="NZ_CASGIA010000021.1"/>
</dbReference>
<feature type="chain" id="PRO_5046600539" description="SAP domain-containing protein" evidence="1">
    <location>
        <begin position="20"/>
        <end position="222"/>
    </location>
</feature>
<comment type="caution">
    <text evidence="2">The sequence shown here is derived from an EMBL/GenBank/DDBJ whole genome shotgun (WGS) entry which is preliminary data.</text>
</comment>
<gene>
    <name evidence="2" type="ORF">HPS55_03585</name>
</gene>
<name>A0ABX2ASF4_9BACT</name>
<evidence type="ECO:0008006" key="4">
    <source>
        <dbReference type="Google" id="ProtNLM"/>
    </source>
</evidence>
<sequence length="222" mass="26018">MKRILSVAMLLMLSLVLCAQEKDVTKFLGIPVDGSKAEMIRKLKAKGFMYDFKTDLLSGEFNGRKVKLSVVTNNDKVWRIMVQDDVYVNERSIQIRFNDLCRQFENNTKYMSINEEQTLSDEEDISYEIAAHKKRYEAVFYQKPATDFAEIIKEIVQSLAYKYNEEELANPTEEIKSEITELYFKDYISKKSVWFMISDYLGEYKILMYYDNGHNCANGEDL</sequence>
<dbReference type="GeneID" id="82156840"/>
<feature type="signal peptide" evidence="1">
    <location>
        <begin position="1"/>
        <end position="19"/>
    </location>
</feature>
<dbReference type="Proteomes" id="UP001193734">
    <property type="component" value="Unassembled WGS sequence"/>
</dbReference>
<proteinExistence type="predicted"/>
<protein>
    <recommendedName>
        <fullName evidence="4">SAP domain-containing protein</fullName>
    </recommendedName>
</protein>
<organism evidence="2 3">
    <name type="scientific">Xylanibacter rodentium</name>
    <dbReference type="NCBI Taxonomy" id="2736289"/>
    <lineage>
        <taxon>Bacteria</taxon>
        <taxon>Pseudomonadati</taxon>
        <taxon>Bacteroidota</taxon>
        <taxon>Bacteroidia</taxon>
        <taxon>Bacteroidales</taxon>
        <taxon>Prevotellaceae</taxon>
        <taxon>Xylanibacter</taxon>
    </lineage>
</organism>
<evidence type="ECO:0000256" key="1">
    <source>
        <dbReference type="SAM" id="SignalP"/>
    </source>
</evidence>
<evidence type="ECO:0000313" key="2">
    <source>
        <dbReference type="EMBL" id="NPE13414.1"/>
    </source>
</evidence>
<dbReference type="EMBL" id="JABKKE010000004">
    <property type="protein sequence ID" value="NPE13414.1"/>
    <property type="molecule type" value="Genomic_DNA"/>
</dbReference>
<evidence type="ECO:0000313" key="3">
    <source>
        <dbReference type="Proteomes" id="UP001193734"/>
    </source>
</evidence>
<keyword evidence="3" id="KW-1185">Reference proteome</keyword>
<reference evidence="2 3" key="1">
    <citation type="submission" date="2020-05" db="EMBL/GenBank/DDBJ databases">
        <title>Distinct polysaccharide utilization as determinants for interspecies competition between intestinal Prevotella spp.</title>
        <authorList>
            <person name="Galvez E.J.C."/>
            <person name="Iljazovic A."/>
            <person name="Strowig T."/>
        </authorList>
    </citation>
    <scope>NUCLEOTIDE SEQUENCE [LARGE SCALE GENOMIC DNA]</scope>
    <source>
        <strain evidence="2 3">PROD</strain>
    </source>
</reference>
<accession>A0ABX2ASF4</accession>
<keyword evidence="1" id="KW-0732">Signal</keyword>